<comment type="caution">
    <text evidence="1">The sequence shown here is derived from an EMBL/GenBank/DDBJ whole genome shotgun (WGS) entry which is preliminary data.</text>
</comment>
<dbReference type="EMBL" id="MU150295">
    <property type="protein sequence ID" value="KAF9460638.1"/>
    <property type="molecule type" value="Genomic_DNA"/>
</dbReference>
<proteinExistence type="predicted"/>
<evidence type="ECO:0000313" key="2">
    <source>
        <dbReference type="Proteomes" id="UP000807353"/>
    </source>
</evidence>
<accession>A0A9P5XZS9</accession>
<dbReference type="Proteomes" id="UP000807353">
    <property type="component" value="Unassembled WGS sequence"/>
</dbReference>
<keyword evidence="2" id="KW-1185">Reference proteome</keyword>
<reference evidence="1" key="1">
    <citation type="submission" date="2020-11" db="EMBL/GenBank/DDBJ databases">
        <authorList>
            <consortium name="DOE Joint Genome Institute"/>
            <person name="Ahrendt S."/>
            <person name="Riley R."/>
            <person name="Andreopoulos W."/>
            <person name="Labutti K."/>
            <person name="Pangilinan J."/>
            <person name="Ruiz-Duenas F.J."/>
            <person name="Barrasa J.M."/>
            <person name="Sanchez-Garcia M."/>
            <person name="Camarero S."/>
            <person name="Miyauchi S."/>
            <person name="Serrano A."/>
            <person name="Linde D."/>
            <person name="Babiker R."/>
            <person name="Drula E."/>
            <person name="Ayuso-Fernandez I."/>
            <person name="Pacheco R."/>
            <person name="Padilla G."/>
            <person name="Ferreira P."/>
            <person name="Barriuso J."/>
            <person name="Kellner H."/>
            <person name="Castanera R."/>
            <person name="Alfaro M."/>
            <person name="Ramirez L."/>
            <person name="Pisabarro A.G."/>
            <person name="Kuo A."/>
            <person name="Tritt A."/>
            <person name="Lipzen A."/>
            <person name="He G."/>
            <person name="Yan M."/>
            <person name="Ng V."/>
            <person name="Cullen D."/>
            <person name="Martin F."/>
            <person name="Rosso M.-N."/>
            <person name="Henrissat B."/>
            <person name="Hibbett D."/>
            <person name="Martinez A.T."/>
            <person name="Grigoriev I.V."/>
        </authorList>
    </citation>
    <scope>NUCLEOTIDE SEQUENCE</scope>
    <source>
        <strain evidence="1">CBS 247.69</strain>
    </source>
</reference>
<name>A0A9P5XZS9_9AGAR</name>
<evidence type="ECO:0000313" key="1">
    <source>
        <dbReference type="EMBL" id="KAF9460638.1"/>
    </source>
</evidence>
<protein>
    <submittedName>
        <fullName evidence="1">Uncharacterized protein</fullName>
    </submittedName>
</protein>
<sequence length="346" mass="40121">MISMTINSKSEIPLELYLLIIEYIDDQGTLFSLLMSSRVGVIDIQRKLYRSVEFHYQNDDQHMIFLRSILNSNMPPLSDSVRRYCYTANSNTSPKLLDYIKQALVTFTNLQHLRFAIPDEDTFISVLPPGNPPFNLELFQWSCKRGAGRDIRVLRFLSTQRTLKALILYNTGPDIARMKLRDLLDLTDFVGSPAHLPFLPHNVPIKRMHWTSKIRQEPGRFPPLTSLRVLSFSPNSPRPQISTIADRFGSVEILGLNCIHRNELADLFRLQIHTLVLDKIGDDPLNFRFTKEVFRNTVFLQQIFILLSANNKYDTSCYFRWDRGVETPTAVDGDTLEVNWWRQLDL</sequence>
<organism evidence="1 2">
    <name type="scientific">Collybia nuda</name>
    <dbReference type="NCBI Taxonomy" id="64659"/>
    <lineage>
        <taxon>Eukaryota</taxon>
        <taxon>Fungi</taxon>
        <taxon>Dikarya</taxon>
        <taxon>Basidiomycota</taxon>
        <taxon>Agaricomycotina</taxon>
        <taxon>Agaricomycetes</taxon>
        <taxon>Agaricomycetidae</taxon>
        <taxon>Agaricales</taxon>
        <taxon>Tricholomatineae</taxon>
        <taxon>Clitocybaceae</taxon>
        <taxon>Collybia</taxon>
    </lineage>
</organism>
<dbReference type="AlphaFoldDB" id="A0A9P5XZS9"/>
<gene>
    <name evidence="1" type="ORF">BDZ94DRAFT_887921</name>
</gene>